<evidence type="ECO:0000256" key="4">
    <source>
        <dbReference type="ARBA" id="ARBA00022692"/>
    </source>
</evidence>
<comment type="caution">
    <text evidence="10">The sequence shown here is derived from an EMBL/GenBank/DDBJ whole genome shotgun (WGS) entry which is preliminary data.</text>
</comment>
<evidence type="ECO:0000256" key="2">
    <source>
        <dbReference type="ARBA" id="ARBA00022448"/>
    </source>
</evidence>
<name>A0ABT5RW52_9BURK</name>
<keyword evidence="5 7" id="KW-1133">Transmembrane helix</keyword>
<evidence type="ECO:0000256" key="8">
    <source>
        <dbReference type="SAM" id="MobiDB-lite"/>
    </source>
</evidence>
<evidence type="ECO:0000313" key="10">
    <source>
        <dbReference type="EMBL" id="MDD2177929.1"/>
    </source>
</evidence>
<comment type="subcellular location">
    <subcellularLocation>
        <location evidence="1 7">Cell membrane</location>
        <topology evidence="1 7">Multi-pass membrane protein</topology>
    </subcellularLocation>
</comment>
<keyword evidence="3" id="KW-1003">Cell membrane</keyword>
<feature type="transmembrane region" description="Helical" evidence="7">
    <location>
        <begin position="294"/>
        <end position="317"/>
    </location>
</feature>
<feature type="compositionally biased region" description="Low complexity" evidence="8">
    <location>
        <begin position="12"/>
        <end position="45"/>
    </location>
</feature>
<feature type="transmembrane region" description="Helical" evidence="7">
    <location>
        <begin position="59"/>
        <end position="78"/>
    </location>
</feature>
<dbReference type="EMBL" id="JAPCKI010000005">
    <property type="protein sequence ID" value="MDD2177929.1"/>
    <property type="molecule type" value="Genomic_DNA"/>
</dbReference>
<dbReference type="InterPro" id="IPR035906">
    <property type="entry name" value="MetI-like_sf"/>
</dbReference>
<dbReference type="PROSITE" id="PS50928">
    <property type="entry name" value="ABC_TM1"/>
    <property type="match status" value="1"/>
</dbReference>
<gene>
    <name evidence="10" type="ORF">OIN59_10825</name>
</gene>
<dbReference type="SUPFAM" id="SSF161098">
    <property type="entry name" value="MetI-like"/>
    <property type="match status" value="1"/>
</dbReference>
<dbReference type="CDD" id="cd06261">
    <property type="entry name" value="TM_PBP2"/>
    <property type="match status" value="1"/>
</dbReference>
<evidence type="ECO:0000256" key="5">
    <source>
        <dbReference type="ARBA" id="ARBA00022989"/>
    </source>
</evidence>
<organism evidence="10 11">
    <name type="scientific">Acidovorax benzenivorans</name>
    <dbReference type="NCBI Taxonomy" id="2987520"/>
    <lineage>
        <taxon>Bacteria</taxon>
        <taxon>Pseudomonadati</taxon>
        <taxon>Pseudomonadota</taxon>
        <taxon>Betaproteobacteria</taxon>
        <taxon>Burkholderiales</taxon>
        <taxon>Comamonadaceae</taxon>
        <taxon>Acidovorax</taxon>
    </lineage>
</organism>
<comment type="similarity">
    <text evidence="7">Belongs to the binding-protein-dependent transport system permease family.</text>
</comment>
<evidence type="ECO:0000256" key="6">
    <source>
        <dbReference type="ARBA" id="ARBA00023136"/>
    </source>
</evidence>
<accession>A0ABT5RW52</accession>
<proteinExistence type="inferred from homology"/>
<keyword evidence="4 7" id="KW-0812">Transmembrane</keyword>
<feature type="transmembrane region" description="Helical" evidence="7">
    <location>
        <begin position="90"/>
        <end position="112"/>
    </location>
</feature>
<dbReference type="RefSeq" id="WP_274110128.1">
    <property type="nucleotide sequence ID" value="NZ_JAPCKI010000005.1"/>
</dbReference>
<reference evidence="10" key="1">
    <citation type="submission" date="2022-10" db="EMBL/GenBank/DDBJ databases">
        <title>Description of microaerobic benzene degrading bacteria.</title>
        <authorList>
            <person name="Bedics A."/>
            <person name="Tancsics A."/>
            <person name="Banerjee S."/>
        </authorList>
    </citation>
    <scope>NUCLEOTIDE SEQUENCE</scope>
    <source>
        <strain evidence="10">D2M1</strain>
    </source>
</reference>
<feature type="region of interest" description="Disordered" evidence="8">
    <location>
        <begin position="1"/>
        <end position="45"/>
    </location>
</feature>
<keyword evidence="6 7" id="KW-0472">Membrane</keyword>
<evidence type="ECO:0000256" key="7">
    <source>
        <dbReference type="RuleBase" id="RU363032"/>
    </source>
</evidence>
<feature type="transmembrane region" description="Helical" evidence="7">
    <location>
        <begin position="124"/>
        <end position="142"/>
    </location>
</feature>
<feature type="domain" description="ABC transmembrane type-1" evidence="9">
    <location>
        <begin position="175"/>
        <end position="359"/>
    </location>
</feature>
<evidence type="ECO:0000313" key="11">
    <source>
        <dbReference type="Proteomes" id="UP001148932"/>
    </source>
</evidence>
<dbReference type="InterPro" id="IPR000515">
    <property type="entry name" value="MetI-like"/>
</dbReference>
<feature type="transmembrane region" description="Helical" evidence="7">
    <location>
        <begin position="181"/>
        <end position="202"/>
    </location>
</feature>
<dbReference type="PANTHER" id="PTHR30151:SF0">
    <property type="entry name" value="ABC TRANSPORTER PERMEASE PROTEIN MJ0413-RELATED"/>
    <property type="match status" value="1"/>
</dbReference>
<evidence type="ECO:0000256" key="3">
    <source>
        <dbReference type="ARBA" id="ARBA00022475"/>
    </source>
</evidence>
<dbReference type="Pfam" id="PF00528">
    <property type="entry name" value="BPD_transp_1"/>
    <property type="match status" value="1"/>
</dbReference>
<keyword evidence="2 7" id="KW-0813">Transport</keyword>
<dbReference type="Gene3D" id="1.10.3720.10">
    <property type="entry name" value="MetI-like"/>
    <property type="match status" value="1"/>
</dbReference>
<evidence type="ECO:0000259" key="9">
    <source>
        <dbReference type="PROSITE" id="PS50928"/>
    </source>
</evidence>
<keyword evidence="11" id="KW-1185">Reference proteome</keyword>
<evidence type="ECO:0000256" key="1">
    <source>
        <dbReference type="ARBA" id="ARBA00004651"/>
    </source>
</evidence>
<dbReference type="PANTHER" id="PTHR30151">
    <property type="entry name" value="ALKANE SULFONATE ABC TRANSPORTER-RELATED, MEMBRANE SUBUNIT"/>
    <property type="match status" value="1"/>
</dbReference>
<dbReference type="Proteomes" id="UP001148932">
    <property type="component" value="Unassembled WGS sequence"/>
</dbReference>
<protein>
    <submittedName>
        <fullName evidence="10">ABC transporter permease</fullName>
    </submittedName>
</protein>
<feature type="transmembrane region" description="Helical" evidence="7">
    <location>
        <begin position="337"/>
        <end position="358"/>
    </location>
</feature>
<feature type="transmembrane region" description="Helical" evidence="7">
    <location>
        <begin position="239"/>
        <end position="263"/>
    </location>
</feature>
<sequence length="372" mass="39874">MAHSTTLTPTGLPVAVPSTSSSSSSSSPSSSSRPSLPASARTAPKAAPLAKAPPVRLGWTGWFAALAWTVLGAITWFWPNLPVGFSDWAYTQEFAVAAWGVAAVLWLAVAWPQWLGSQAARLRSAGPWLGAIAVGLAVWEVYTAKLGTLPPPFFAPPQSLAEVYVTDWARLLDSAWNSLKLLALGIAIGASVGFVVGVLMGWSRSANYWIHPVLRVLGPVPTTALLPISFYFFPSSWSTAIFLIALGTAFPVAILTWSGVASVHKNYYDVARTMGASQWFLVLRVAIPASLPQVFVGLFMGLGAAFSTLVVAEMLGVKSGLGWYLTWAQGWASYPNMYGALIIMALLFSGVISLLFVLRDRVLSWQKGIVKW</sequence>
<feature type="transmembrane region" description="Helical" evidence="7">
    <location>
        <begin position="214"/>
        <end position="233"/>
    </location>
</feature>